<proteinExistence type="predicted"/>
<reference evidence="2" key="1">
    <citation type="submission" date="2021-06" db="EMBL/GenBank/DDBJ databases">
        <title>Genome Sequence of Mortierella hyaline Strain SCG-10, a Cold-Adapted, Nitrate-Reducing Fungus Isolated from Soil in Minnesota, USA.</title>
        <authorList>
            <person name="Aldossari N."/>
        </authorList>
    </citation>
    <scope>NUCLEOTIDE SEQUENCE</scope>
    <source>
        <strain evidence="2">SCG-10</strain>
    </source>
</reference>
<dbReference type="OrthoDB" id="2447517at2759"/>
<accession>A0A9P8BT00</accession>
<gene>
    <name evidence="2" type="ORF">KI688_011291</name>
</gene>
<sequence length="393" mass="42901">MGNLSDMKVSAILSALMATALITVVHAAPSKPPSGIDDDGDALQRLVINYNHTTAAAIVAEYNNALHNSNLRSNSIKAAAPVVSKDILPYCVALSPIKPVRIKIYKNQQTCDVNGFRTLWVFTAHNKKDKHHAATPACIGSASSQDSHQLFPERSECTGSIWKQEFVFYMSGKYGAENPAVGGVRETTERWIADNEKRMLMYPYYDGKIHWWTDGYQVGYRSRWRLASDREMTILRAELPKHAAVNNGVSVVPPPNAATQWCAQDLVAAYNWGAIVSTPNTVPGTVHPYFQSDATRDECAHLVPKSFIRMARVNVDGFIPVEIMIDNKVHAAVSIKADTPIIAAYVRIALQESLRTGAPLPVVVDPAQSDLIITVVAGTIAVIGGSAAYQHPI</sequence>
<dbReference type="AlphaFoldDB" id="A0A9P8BT00"/>
<evidence type="ECO:0000313" key="3">
    <source>
        <dbReference type="Proteomes" id="UP000707451"/>
    </source>
</evidence>
<organism evidence="2 3">
    <name type="scientific">Linnemannia hyalina</name>
    <dbReference type="NCBI Taxonomy" id="64524"/>
    <lineage>
        <taxon>Eukaryota</taxon>
        <taxon>Fungi</taxon>
        <taxon>Fungi incertae sedis</taxon>
        <taxon>Mucoromycota</taxon>
        <taxon>Mortierellomycotina</taxon>
        <taxon>Mortierellomycetes</taxon>
        <taxon>Mortierellales</taxon>
        <taxon>Mortierellaceae</taxon>
        <taxon>Linnemannia</taxon>
    </lineage>
</organism>
<feature type="chain" id="PRO_5040431297" evidence="1">
    <location>
        <begin position="28"/>
        <end position="393"/>
    </location>
</feature>
<dbReference type="Proteomes" id="UP000707451">
    <property type="component" value="Unassembled WGS sequence"/>
</dbReference>
<comment type="caution">
    <text evidence="2">The sequence shown here is derived from an EMBL/GenBank/DDBJ whole genome shotgun (WGS) entry which is preliminary data.</text>
</comment>
<evidence type="ECO:0000313" key="2">
    <source>
        <dbReference type="EMBL" id="KAG9067704.1"/>
    </source>
</evidence>
<protein>
    <submittedName>
        <fullName evidence="2">Uncharacterized protein</fullName>
    </submittedName>
</protein>
<dbReference type="EMBL" id="JAHRHY010000007">
    <property type="protein sequence ID" value="KAG9067704.1"/>
    <property type="molecule type" value="Genomic_DNA"/>
</dbReference>
<name>A0A9P8BT00_9FUNG</name>
<feature type="signal peptide" evidence="1">
    <location>
        <begin position="1"/>
        <end position="27"/>
    </location>
</feature>
<evidence type="ECO:0000256" key="1">
    <source>
        <dbReference type="SAM" id="SignalP"/>
    </source>
</evidence>
<keyword evidence="1" id="KW-0732">Signal</keyword>
<keyword evidence="3" id="KW-1185">Reference proteome</keyword>